<dbReference type="RefSeq" id="WP_121933256.1">
    <property type="nucleotide sequence ID" value="NZ_RDOJ01000001.1"/>
</dbReference>
<evidence type="ECO:0000313" key="2">
    <source>
        <dbReference type="EMBL" id="RLZ12678.1"/>
    </source>
</evidence>
<dbReference type="EMBL" id="RDOJ01000001">
    <property type="protein sequence ID" value="RLZ12678.1"/>
    <property type="molecule type" value="Genomic_DNA"/>
</dbReference>
<gene>
    <name evidence="2" type="ORF">EAH69_00560</name>
</gene>
<dbReference type="Proteomes" id="UP000275348">
    <property type="component" value="Unassembled WGS sequence"/>
</dbReference>
<name>A0A3L9MIJ9_9FLAO</name>
<accession>A0A3L9MIJ9</accession>
<keyword evidence="1" id="KW-0812">Transmembrane</keyword>
<proteinExistence type="predicted"/>
<sequence length="168" mass="19341">MGSFISLLIILLGFIIFCSIFFFVAVSDAKVREKSTLEILKALPNSITDKWVVRYNIGRPQGRFLKMKTFQGSGVLYIDKNEIHFEDVLGNESHVFQLNDCKISWVENKINGITNSFKIVDPNRAMFFYVEKGMFVVNSIEENASTSELYSYLKMLRKSNKKQSKITE</sequence>
<dbReference type="AlphaFoldDB" id="A0A3L9MIJ9"/>
<evidence type="ECO:0000256" key="1">
    <source>
        <dbReference type="SAM" id="Phobius"/>
    </source>
</evidence>
<dbReference type="OrthoDB" id="1258603at2"/>
<evidence type="ECO:0000313" key="3">
    <source>
        <dbReference type="Proteomes" id="UP000275348"/>
    </source>
</evidence>
<keyword evidence="1" id="KW-1133">Transmembrane helix</keyword>
<feature type="transmembrane region" description="Helical" evidence="1">
    <location>
        <begin position="6"/>
        <end position="26"/>
    </location>
</feature>
<protein>
    <submittedName>
        <fullName evidence="2">Uncharacterized protein</fullName>
    </submittedName>
</protein>
<organism evidence="2 3">
    <name type="scientific">Faecalibacter macacae</name>
    <dbReference type="NCBI Taxonomy" id="1859289"/>
    <lineage>
        <taxon>Bacteria</taxon>
        <taxon>Pseudomonadati</taxon>
        <taxon>Bacteroidota</taxon>
        <taxon>Flavobacteriia</taxon>
        <taxon>Flavobacteriales</taxon>
        <taxon>Weeksellaceae</taxon>
        <taxon>Faecalibacter</taxon>
    </lineage>
</organism>
<comment type="caution">
    <text evidence="2">The sequence shown here is derived from an EMBL/GenBank/DDBJ whole genome shotgun (WGS) entry which is preliminary data.</text>
</comment>
<reference evidence="2 3" key="1">
    <citation type="submission" date="2018-10" db="EMBL/GenBank/DDBJ databases">
        <authorList>
            <person name="Chen X."/>
        </authorList>
    </citation>
    <scope>NUCLEOTIDE SEQUENCE [LARGE SCALE GENOMIC DNA]</scope>
    <source>
        <strain evidence="2 3">YIM 102668</strain>
    </source>
</reference>
<keyword evidence="1" id="KW-0472">Membrane</keyword>
<keyword evidence="3" id="KW-1185">Reference proteome</keyword>